<comment type="caution">
    <text evidence="2">The sequence shown here is derived from an EMBL/GenBank/DDBJ whole genome shotgun (WGS) entry which is preliminary data.</text>
</comment>
<proteinExistence type="predicted"/>
<accession>A0A0F9HCL0</accession>
<dbReference type="AlphaFoldDB" id="A0A0F9HCL0"/>
<sequence length="66" mass="7478">MFSCSNVSRSRTLSLKFPANKVATMNTKQMQHDGVTQPDSVSGRGRAHKNKNKITFTRSQLQPDRR</sequence>
<protein>
    <submittedName>
        <fullName evidence="2">Uncharacterized protein</fullName>
    </submittedName>
</protein>
<feature type="region of interest" description="Disordered" evidence="1">
    <location>
        <begin position="28"/>
        <end position="66"/>
    </location>
</feature>
<organism evidence="2">
    <name type="scientific">marine sediment metagenome</name>
    <dbReference type="NCBI Taxonomy" id="412755"/>
    <lineage>
        <taxon>unclassified sequences</taxon>
        <taxon>metagenomes</taxon>
        <taxon>ecological metagenomes</taxon>
    </lineage>
</organism>
<evidence type="ECO:0000256" key="1">
    <source>
        <dbReference type="SAM" id="MobiDB-lite"/>
    </source>
</evidence>
<feature type="compositionally biased region" description="Polar residues" evidence="1">
    <location>
        <begin position="53"/>
        <end position="66"/>
    </location>
</feature>
<name>A0A0F9HCL0_9ZZZZ</name>
<reference evidence="2" key="1">
    <citation type="journal article" date="2015" name="Nature">
        <title>Complex archaea that bridge the gap between prokaryotes and eukaryotes.</title>
        <authorList>
            <person name="Spang A."/>
            <person name="Saw J.H."/>
            <person name="Jorgensen S.L."/>
            <person name="Zaremba-Niedzwiedzka K."/>
            <person name="Martijn J."/>
            <person name="Lind A.E."/>
            <person name="van Eijk R."/>
            <person name="Schleper C."/>
            <person name="Guy L."/>
            <person name="Ettema T.J."/>
        </authorList>
    </citation>
    <scope>NUCLEOTIDE SEQUENCE</scope>
</reference>
<dbReference type="EMBL" id="LAZR01025151">
    <property type="protein sequence ID" value="KKL72827.1"/>
    <property type="molecule type" value="Genomic_DNA"/>
</dbReference>
<gene>
    <name evidence="2" type="ORF">LCGC14_2080990</name>
</gene>
<evidence type="ECO:0000313" key="2">
    <source>
        <dbReference type="EMBL" id="KKL72827.1"/>
    </source>
</evidence>